<gene>
    <name evidence="2" type="ORF">SCOCK_80199</name>
</gene>
<dbReference type="EMBL" id="CAJSLV010000114">
    <property type="protein sequence ID" value="CAG6399044.1"/>
    <property type="molecule type" value="Genomic_DNA"/>
</dbReference>
<organism evidence="2 3">
    <name type="scientific">Actinacidiphila cocklensis</name>
    <dbReference type="NCBI Taxonomy" id="887465"/>
    <lineage>
        <taxon>Bacteria</taxon>
        <taxon>Bacillati</taxon>
        <taxon>Actinomycetota</taxon>
        <taxon>Actinomycetes</taxon>
        <taxon>Kitasatosporales</taxon>
        <taxon>Streptomycetaceae</taxon>
        <taxon>Actinacidiphila</taxon>
    </lineage>
</organism>
<evidence type="ECO:0000313" key="3">
    <source>
        <dbReference type="Proteomes" id="UP001152519"/>
    </source>
</evidence>
<feature type="compositionally biased region" description="Low complexity" evidence="1">
    <location>
        <begin position="28"/>
        <end position="39"/>
    </location>
</feature>
<feature type="region of interest" description="Disordered" evidence="1">
    <location>
        <begin position="246"/>
        <end position="279"/>
    </location>
</feature>
<proteinExistence type="predicted"/>
<feature type="compositionally biased region" description="Basic residues" evidence="1">
    <location>
        <begin position="142"/>
        <end position="178"/>
    </location>
</feature>
<protein>
    <submittedName>
        <fullName evidence="2">Uncharacterized protein</fullName>
    </submittedName>
</protein>
<feature type="region of interest" description="Disordered" evidence="1">
    <location>
        <begin position="142"/>
        <end position="195"/>
    </location>
</feature>
<dbReference type="AlphaFoldDB" id="A0A9W4GVA3"/>
<keyword evidence="3" id="KW-1185">Reference proteome</keyword>
<feature type="region of interest" description="Disordered" evidence="1">
    <location>
        <begin position="1"/>
        <end position="74"/>
    </location>
</feature>
<feature type="compositionally biased region" description="Basic residues" evidence="1">
    <location>
        <begin position="45"/>
        <end position="65"/>
    </location>
</feature>
<dbReference type="Proteomes" id="UP001152519">
    <property type="component" value="Unassembled WGS sequence"/>
</dbReference>
<name>A0A9W4GVA3_9ACTN</name>
<reference evidence="2" key="1">
    <citation type="submission" date="2021-05" db="EMBL/GenBank/DDBJ databases">
        <authorList>
            <person name="Arsene-Ploetze F."/>
        </authorList>
    </citation>
    <scope>NUCLEOTIDE SEQUENCE</scope>
    <source>
        <strain evidence="2">DSM 42138</strain>
    </source>
</reference>
<evidence type="ECO:0000313" key="2">
    <source>
        <dbReference type="EMBL" id="CAG6399044.1"/>
    </source>
</evidence>
<accession>A0A9W4GVA3</accession>
<comment type="caution">
    <text evidence="2">The sequence shown here is derived from an EMBL/GenBank/DDBJ whole genome shotgun (WGS) entry which is preliminary data.</text>
</comment>
<evidence type="ECO:0000256" key="1">
    <source>
        <dbReference type="SAM" id="MobiDB-lite"/>
    </source>
</evidence>
<feature type="compositionally biased region" description="Basic and acidic residues" evidence="1">
    <location>
        <begin position="179"/>
        <end position="194"/>
    </location>
</feature>
<sequence>MASEVTTYRGSPCERAGTAVPDSETRRAAAPHPVRAAVALSRCGARARRRARPPLGPGRRRRAPAGHHADRPGRGAVRQLRVGRAGRRRLRVGNVGGRHLARRRPAPVLDTPERAGTVDHGTGRHALPAGHHRPHRHLHRHLHRPGHRHRHPAGPGHRDRHRGAYRVHRSAGGRRRLLRRDQQPRLPGRLEPRRQQLRRRLRPVRRGLRHHRLRRRHLRVRTAGRRAGVLPGLAEGRHGGLLQRHLHRQRRQDHRRQGNTDHLTTQGRARAGAAVRPER</sequence>